<dbReference type="InterPro" id="IPR014777">
    <property type="entry name" value="4pyrrole_Mease_sub1"/>
</dbReference>
<comment type="pathway">
    <text evidence="1 6">Protein modification; peptidyl-diphthamide biosynthesis.</text>
</comment>
<comment type="catalytic activity">
    <reaction evidence="6">
        <text>2-[(3S)-amino-3-carboxypropyl]-L-histidyl-[translation elongation factor 2] + 3 S-adenosyl-L-methionine = diphthine-[translation elongation factor 2] + 3 S-adenosyl-L-homocysteine + 3 H(+)</text>
        <dbReference type="Rhea" id="RHEA:36415"/>
        <dbReference type="Rhea" id="RHEA-COMP:9749"/>
        <dbReference type="Rhea" id="RHEA-COMP:10172"/>
        <dbReference type="ChEBI" id="CHEBI:15378"/>
        <dbReference type="ChEBI" id="CHEBI:57856"/>
        <dbReference type="ChEBI" id="CHEBI:59789"/>
        <dbReference type="ChEBI" id="CHEBI:73995"/>
        <dbReference type="ChEBI" id="CHEBI:82696"/>
        <dbReference type="EC" id="2.1.1.98"/>
    </reaction>
</comment>
<dbReference type="SUPFAM" id="SSF53790">
    <property type="entry name" value="Tetrapyrrole methylase"/>
    <property type="match status" value="1"/>
</dbReference>
<keyword evidence="10" id="KW-1185">Reference proteome</keyword>
<feature type="binding site" evidence="6 7">
    <location>
        <position position="88"/>
    </location>
    <ligand>
        <name>S-adenosyl-L-methionine</name>
        <dbReference type="ChEBI" id="CHEBI:59789"/>
    </ligand>
</feature>
<dbReference type="CDD" id="cd11647">
    <property type="entry name" value="DHP5_DphB"/>
    <property type="match status" value="1"/>
</dbReference>
<evidence type="ECO:0000256" key="1">
    <source>
        <dbReference type="ARBA" id="ARBA00005156"/>
    </source>
</evidence>
<proteinExistence type="inferred from homology"/>
<feature type="binding site" evidence="6 7">
    <location>
        <position position="161"/>
    </location>
    <ligand>
        <name>S-adenosyl-L-methionine</name>
        <dbReference type="ChEBI" id="CHEBI:59789"/>
    </ligand>
</feature>
<dbReference type="NCBIfam" id="TIGR00522">
    <property type="entry name" value="dph5"/>
    <property type="match status" value="1"/>
</dbReference>
<reference evidence="9 10" key="1">
    <citation type="journal article" date="2010" name="Stand. Genomic Sci.">
        <title>Complete genome sequence of Archaeoglobus profundus type strain (AV18).</title>
        <authorList>
            <person name="von Jan M."/>
            <person name="Lapidus A."/>
            <person name="Del Rio T.G."/>
            <person name="Copeland A."/>
            <person name="Tice H."/>
            <person name="Cheng J.F."/>
            <person name="Lucas S."/>
            <person name="Chen F."/>
            <person name="Nolan M."/>
            <person name="Goodwin L."/>
            <person name="Han C."/>
            <person name="Pitluck S."/>
            <person name="Liolios K."/>
            <person name="Ivanova N."/>
            <person name="Mavromatis K."/>
            <person name="Ovchinnikova G."/>
            <person name="Chertkov O."/>
            <person name="Pati A."/>
            <person name="Chen A."/>
            <person name="Palaniappan K."/>
            <person name="Land M."/>
            <person name="Hauser L."/>
            <person name="Chang Y.J."/>
            <person name="Jeffries C.D."/>
            <person name="Saunders E."/>
            <person name="Brettin T."/>
            <person name="Detter J.C."/>
            <person name="Chain P."/>
            <person name="Eichinger K."/>
            <person name="Huber H."/>
            <person name="Spring S."/>
            <person name="Rohde M."/>
            <person name="Goker M."/>
            <person name="Wirth R."/>
            <person name="Woyke T."/>
            <person name="Bristow J."/>
            <person name="Eisen J.A."/>
            <person name="Markowitz V."/>
            <person name="Hugenholtz P."/>
            <person name="Kyrpides N.C."/>
            <person name="Klenk H.P."/>
        </authorList>
    </citation>
    <scope>NUCLEOTIDE SEQUENCE [LARGE SCALE GENOMIC DNA]</scope>
    <source>
        <strain evidence="10">DSM 5631 / JCM 9629 / NBRC 100127 / Av18</strain>
    </source>
</reference>
<dbReference type="KEGG" id="apo:Arcpr_0161"/>
<comment type="function">
    <text evidence="6">S-adenosyl-L-methionine-dependent methyltransferase that catalyzes the trimethylation of the amino group of the modified target histidine residue in translation elongation factor 2 (EF-2), to form an intermediate called diphthine. The three successive methylation reactions represent the second step of diphthamide biosynthesis.</text>
</comment>
<evidence type="ECO:0000259" key="8">
    <source>
        <dbReference type="Pfam" id="PF00590"/>
    </source>
</evidence>
<dbReference type="InterPro" id="IPR004551">
    <property type="entry name" value="Dphthn_synthase"/>
</dbReference>
<dbReference type="EC" id="2.1.1.98" evidence="6"/>
<protein>
    <recommendedName>
        <fullName evidence="6">Diphthine synthase</fullName>
        <ecNumber evidence="6">2.1.1.98</ecNumber>
    </recommendedName>
    <alternativeName>
        <fullName evidence="6">Diphthamide biosynthesis methyltransferase</fullName>
    </alternativeName>
</protein>
<organism evidence="9 10">
    <name type="scientific">Archaeoglobus profundus (strain DSM 5631 / JCM 9629 / NBRC 100127 / Av18)</name>
    <dbReference type="NCBI Taxonomy" id="572546"/>
    <lineage>
        <taxon>Archaea</taxon>
        <taxon>Methanobacteriati</taxon>
        <taxon>Methanobacteriota</taxon>
        <taxon>Archaeoglobi</taxon>
        <taxon>Archaeoglobales</taxon>
        <taxon>Archaeoglobaceae</taxon>
        <taxon>Archaeoglobus</taxon>
    </lineage>
</organism>
<feature type="binding site" evidence="6 7">
    <location>
        <position position="195"/>
    </location>
    <ligand>
        <name>S-adenosyl-L-methionine</name>
        <dbReference type="ChEBI" id="CHEBI:59789"/>
    </ligand>
</feature>
<dbReference type="PANTHER" id="PTHR10882:SF0">
    <property type="entry name" value="DIPHTHINE METHYL ESTER SYNTHASE"/>
    <property type="match status" value="1"/>
</dbReference>
<dbReference type="Gene3D" id="3.40.1010.10">
    <property type="entry name" value="Cobalt-precorrin-4 Transmethylase, Domain 1"/>
    <property type="match status" value="1"/>
</dbReference>
<feature type="binding site" evidence="6 7">
    <location>
        <position position="220"/>
    </location>
    <ligand>
        <name>S-adenosyl-L-methionine</name>
        <dbReference type="ChEBI" id="CHEBI:59789"/>
    </ligand>
</feature>
<dbReference type="AlphaFoldDB" id="D2RG07"/>
<dbReference type="GO" id="GO:0032259">
    <property type="term" value="P:methylation"/>
    <property type="evidence" value="ECO:0007669"/>
    <property type="project" value="UniProtKB-KW"/>
</dbReference>
<dbReference type="GeneID" id="8738810"/>
<name>D2RG07_ARCPA</name>
<sequence length="251" mass="28227">MLIFVGMGLWDERDISCKGLEIARKADEVYVEFYTSKLMGTNLERIEEFVGRKIVELSRSDLEENCVWIIERAKERDVVILIPGDPMIATTHSALKYEAERRGVKTRVVNAGSIINAVCGLTGLHNYKFGKSATVSWIKSKTPIDVINQNLSINAHTLLFLDLHPKPMTIKDAVEILMDVESGVGDLFAVGIARAGSENPVVKCDRMKNLKDYDFGEPLHVMVVLAKLHFMEFDCLRLFAQAPDELEEIVE</sequence>
<evidence type="ECO:0000256" key="6">
    <source>
        <dbReference type="HAMAP-Rule" id="MF_01084"/>
    </source>
</evidence>
<feature type="domain" description="Tetrapyrrole methylase" evidence="8">
    <location>
        <begin position="1"/>
        <end position="199"/>
    </location>
</feature>
<evidence type="ECO:0000256" key="3">
    <source>
        <dbReference type="ARBA" id="ARBA00022603"/>
    </source>
</evidence>
<dbReference type="PaxDb" id="572546-Arcpr_0161"/>
<dbReference type="HAMAP" id="MF_01084">
    <property type="entry name" value="Diphthine_synth"/>
    <property type="match status" value="1"/>
</dbReference>
<evidence type="ECO:0000256" key="5">
    <source>
        <dbReference type="ARBA" id="ARBA00022691"/>
    </source>
</evidence>
<dbReference type="InterPro" id="IPR014776">
    <property type="entry name" value="4pyrrole_Mease_sub2"/>
</dbReference>
<evidence type="ECO:0000256" key="7">
    <source>
        <dbReference type="PIRSR" id="PIRSR036432-1"/>
    </source>
</evidence>
<accession>D2RG07</accession>
<keyword evidence="4 6" id="KW-0808">Transferase</keyword>
<dbReference type="Gene3D" id="3.30.950.10">
    <property type="entry name" value="Methyltransferase, Cobalt-precorrin-4 Transmethylase, Domain 2"/>
    <property type="match status" value="1"/>
</dbReference>
<evidence type="ECO:0000256" key="4">
    <source>
        <dbReference type="ARBA" id="ARBA00022679"/>
    </source>
</evidence>
<dbReference type="eggNOG" id="arCOG04161">
    <property type="taxonomic scope" value="Archaea"/>
</dbReference>
<dbReference type="UniPathway" id="UPA00559"/>
<dbReference type="GO" id="GO:0004164">
    <property type="term" value="F:diphthine synthase activity"/>
    <property type="evidence" value="ECO:0007669"/>
    <property type="project" value="UniProtKB-UniRule"/>
</dbReference>
<dbReference type="HOGENOM" id="CLU_066040_0_0_2"/>
<comment type="subunit">
    <text evidence="6">Homodimer.</text>
</comment>
<feature type="binding site" evidence="6 7">
    <location>
        <position position="9"/>
    </location>
    <ligand>
        <name>S-adenosyl-L-methionine</name>
        <dbReference type="ChEBI" id="CHEBI:59789"/>
    </ligand>
</feature>
<evidence type="ECO:0000313" key="9">
    <source>
        <dbReference type="EMBL" id="ADB57232.1"/>
    </source>
</evidence>
<comment type="similarity">
    <text evidence="2 6">Belongs to the diphthine synthase family.</text>
</comment>
<feature type="binding site" evidence="6 7">
    <location>
        <position position="85"/>
    </location>
    <ligand>
        <name>S-adenosyl-L-methionine</name>
        <dbReference type="ChEBI" id="CHEBI:59789"/>
    </ligand>
</feature>
<dbReference type="PIRSF" id="PIRSF036432">
    <property type="entry name" value="Diphthine_synth"/>
    <property type="match status" value="1"/>
</dbReference>
<dbReference type="InterPro" id="IPR000878">
    <property type="entry name" value="4pyrrol_Mease"/>
</dbReference>
<evidence type="ECO:0000313" key="10">
    <source>
        <dbReference type="Proteomes" id="UP000001901"/>
    </source>
</evidence>
<dbReference type="STRING" id="572546.Arcpr_0161"/>
<evidence type="ECO:0000256" key="2">
    <source>
        <dbReference type="ARBA" id="ARBA00006729"/>
    </source>
</evidence>
<dbReference type="PANTHER" id="PTHR10882">
    <property type="entry name" value="DIPHTHINE SYNTHASE"/>
    <property type="match status" value="1"/>
</dbReference>
<dbReference type="EMBL" id="CP001857">
    <property type="protein sequence ID" value="ADB57232.1"/>
    <property type="molecule type" value="Genomic_DNA"/>
</dbReference>
<feature type="binding site" evidence="6 7">
    <location>
        <begin position="113"/>
        <end position="114"/>
    </location>
    <ligand>
        <name>S-adenosyl-L-methionine</name>
        <dbReference type="ChEBI" id="CHEBI:59789"/>
    </ligand>
</feature>
<keyword evidence="3 6" id="KW-0489">Methyltransferase</keyword>
<dbReference type="RefSeq" id="WP_012939568.1">
    <property type="nucleotide sequence ID" value="NC_013741.1"/>
</dbReference>
<dbReference type="GO" id="GO:0017183">
    <property type="term" value="P:protein histidyl modification to diphthamide"/>
    <property type="evidence" value="ECO:0007669"/>
    <property type="project" value="UniProtKB-UniRule"/>
</dbReference>
<gene>
    <name evidence="6" type="primary">dphB</name>
    <name evidence="9" type="ordered locus">Arcpr_0161</name>
</gene>
<dbReference type="InterPro" id="IPR035996">
    <property type="entry name" value="4pyrrol_Methylase_sf"/>
</dbReference>
<dbReference type="Pfam" id="PF00590">
    <property type="entry name" value="TP_methylase"/>
    <property type="match status" value="1"/>
</dbReference>
<keyword evidence="5 6" id="KW-0949">S-adenosyl-L-methionine</keyword>
<dbReference type="Proteomes" id="UP000001901">
    <property type="component" value="Chromosome"/>
</dbReference>
<dbReference type="OrthoDB" id="39139at2157"/>